<dbReference type="AlphaFoldDB" id="A0A0R3TQW3"/>
<dbReference type="Gene3D" id="3.30.200.20">
    <property type="entry name" value="Phosphorylase Kinase, domain 1"/>
    <property type="match status" value="1"/>
</dbReference>
<accession>A0A0R3TQW3</accession>
<evidence type="ECO:0000256" key="11">
    <source>
        <dbReference type="ARBA" id="ARBA00022842"/>
    </source>
</evidence>
<dbReference type="PROSITE" id="PS50011">
    <property type="entry name" value="PROTEIN_KINASE_DOM"/>
    <property type="match status" value="1"/>
</dbReference>
<comment type="catalytic activity">
    <reaction evidence="14">
        <text>L-seryl-[protein] + ATP = O-phospho-L-seryl-[protein] + ADP + H(+)</text>
        <dbReference type="Rhea" id="RHEA:17989"/>
        <dbReference type="Rhea" id="RHEA-COMP:9863"/>
        <dbReference type="Rhea" id="RHEA-COMP:11604"/>
        <dbReference type="ChEBI" id="CHEBI:15378"/>
        <dbReference type="ChEBI" id="CHEBI:29999"/>
        <dbReference type="ChEBI" id="CHEBI:30616"/>
        <dbReference type="ChEBI" id="CHEBI:83421"/>
        <dbReference type="ChEBI" id="CHEBI:456216"/>
        <dbReference type="EC" id="2.7.11.1"/>
    </reaction>
</comment>
<feature type="compositionally biased region" description="Basic and acidic residues" evidence="15">
    <location>
        <begin position="822"/>
        <end position="834"/>
    </location>
</feature>
<proteinExistence type="inferred from homology"/>
<dbReference type="STRING" id="102285.A0A0R3TQW3"/>
<dbReference type="WBParaSite" id="HNAJ_0000994701-mRNA-1">
    <property type="protein sequence ID" value="HNAJ_0000994701-mRNA-1"/>
    <property type="gene ID" value="HNAJ_0000994701"/>
</dbReference>
<dbReference type="GO" id="GO:0035556">
    <property type="term" value="P:intracellular signal transduction"/>
    <property type="evidence" value="ECO:0007669"/>
    <property type="project" value="TreeGrafter"/>
</dbReference>
<keyword evidence="7" id="KW-0479">Metal-binding</keyword>
<dbReference type="SUPFAM" id="SSF56112">
    <property type="entry name" value="Protein kinase-like (PK-like)"/>
    <property type="match status" value="1"/>
</dbReference>
<dbReference type="PROSITE" id="PS00108">
    <property type="entry name" value="PROTEIN_KINASE_ST"/>
    <property type="match status" value="1"/>
</dbReference>
<keyword evidence="12" id="KW-0464">Manganese</keyword>
<dbReference type="Pfam" id="PF00069">
    <property type="entry name" value="Pkinase"/>
    <property type="match status" value="1"/>
</dbReference>
<organism evidence="17">
    <name type="scientific">Rodentolepis nana</name>
    <name type="common">Dwarf tapeworm</name>
    <name type="synonym">Hymenolepis nana</name>
    <dbReference type="NCBI Taxonomy" id="102285"/>
    <lineage>
        <taxon>Eukaryota</taxon>
        <taxon>Metazoa</taxon>
        <taxon>Spiralia</taxon>
        <taxon>Lophotrochozoa</taxon>
        <taxon>Platyhelminthes</taxon>
        <taxon>Cestoda</taxon>
        <taxon>Eucestoda</taxon>
        <taxon>Cyclophyllidea</taxon>
        <taxon>Hymenolepididae</taxon>
        <taxon>Rodentolepis</taxon>
    </lineage>
</organism>
<feature type="region of interest" description="Disordered" evidence="15">
    <location>
        <begin position="706"/>
        <end position="768"/>
    </location>
</feature>
<comment type="similarity">
    <text evidence="3">Belongs to the protein kinase superfamily. CAMK Ser/Thr protein kinase family. LKB1 subfamily.</text>
</comment>
<name>A0A0R3TQW3_RODNA</name>
<evidence type="ECO:0000256" key="13">
    <source>
        <dbReference type="ARBA" id="ARBA00047899"/>
    </source>
</evidence>
<comment type="cofactor">
    <cofactor evidence="2">
        <name>Mg(2+)</name>
        <dbReference type="ChEBI" id="CHEBI:18420"/>
    </cofactor>
</comment>
<feature type="region of interest" description="Disordered" evidence="15">
    <location>
        <begin position="490"/>
        <end position="511"/>
    </location>
</feature>
<feature type="region of interest" description="Disordered" evidence="15">
    <location>
        <begin position="786"/>
        <end position="890"/>
    </location>
</feature>
<evidence type="ECO:0000256" key="4">
    <source>
        <dbReference type="ARBA" id="ARBA00012513"/>
    </source>
</evidence>
<dbReference type="GO" id="GO:0005524">
    <property type="term" value="F:ATP binding"/>
    <property type="evidence" value="ECO:0007669"/>
    <property type="project" value="UniProtKB-KW"/>
</dbReference>
<keyword evidence="9" id="KW-0418">Kinase</keyword>
<feature type="compositionally biased region" description="Low complexity" evidence="15">
    <location>
        <begin position="715"/>
        <end position="733"/>
    </location>
</feature>
<evidence type="ECO:0000256" key="3">
    <source>
        <dbReference type="ARBA" id="ARBA00009985"/>
    </source>
</evidence>
<keyword evidence="10" id="KW-0067">ATP-binding</keyword>
<evidence type="ECO:0000256" key="7">
    <source>
        <dbReference type="ARBA" id="ARBA00022723"/>
    </source>
</evidence>
<dbReference type="EC" id="2.7.11.1" evidence="4"/>
<evidence type="ECO:0000256" key="2">
    <source>
        <dbReference type="ARBA" id="ARBA00001946"/>
    </source>
</evidence>
<keyword evidence="11" id="KW-0460">Magnesium</keyword>
<comment type="cofactor">
    <cofactor evidence="1">
        <name>Mn(2+)</name>
        <dbReference type="ChEBI" id="CHEBI:29035"/>
    </cofactor>
</comment>
<feature type="compositionally biased region" description="Polar residues" evidence="15">
    <location>
        <begin position="786"/>
        <end position="821"/>
    </location>
</feature>
<evidence type="ECO:0000256" key="15">
    <source>
        <dbReference type="SAM" id="MobiDB-lite"/>
    </source>
</evidence>
<dbReference type="InterPro" id="IPR011009">
    <property type="entry name" value="Kinase-like_dom_sf"/>
</dbReference>
<keyword evidence="8" id="KW-0547">Nucleotide-binding</keyword>
<reference evidence="17" key="1">
    <citation type="submission" date="2017-02" db="UniProtKB">
        <authorList>
            <consortium name="WormBaseParasite"/>
        </authorList>
    </citation>
    <scope>IDENTIFICATION</scope>
</reference>
<evidence type="ECO:0000313" key="17">
    <source>
        <dbReference type="WBParaSite" id="HNAJ_0000994701-mRNA-1"/>
    </source>
</evidence>
<evidence type="ECO:0000256" key="12">
    <source>
        <dbReference type="ARBA" id="ARBA00023211"/>
    </source>
</evidence>
<dbReference type="GO" id="GO:0046872">
    <property type="term" value="F:metal ion binding"/>
    <property type="evidence" value="ECO:0007669"/>
    <property type="project" value="UniProtKB-KW"/>
</dbReference>
<dbReference type="GO" id="GO:0005737">
    <property type="term" value="C:cytoplasm"/>
    <property type="evidence" value="ECO:0007669"/>
    <property type="project" value="TreeGrafter"/>
</dbReference>
<protein>
    <recommendedName>
        <fullName evidence="4">non-specific serine/threonine protein kinase</fullName>
        <ecNumber evidence="4">2.7.11.1</ecNumber>
    </recommendedName>
</protein>
<feature type="domain" description="Protein kinase" evidence="16">
    <location>
        <begin position="1"/>
        <end position="385"/>
    </location>
</feature>
<evidence type="ECO:0000256" key="14">
    <source>
        <dbReference type="ARBA" id="ARBA00048679"/>
    </source>
</evidence>
<feature type="region of interest" description="Disordered" evidence="15">
    <location>
        <begin position="103"/>
        <end position="174"/>
    </location>
</feature>
<comment type="catalytic activity">
    <reaction evidence="13">
        <text>L-threonyl-[protein] + ATP = O-phospho-L-threonyl-[protein] + ADP + H(+)</text>
        <dbReference type="Rhea" id="RHEA:46608"/>
        <dbReference type="Rhea" id="RHEA-COMP:11060"/>
        <dbReference type="Rhea" id="RHEA-COMP:11605"/>
        <dbReference type="ChEBI" id="CHEBI:15378"/>
        <dbReference type="ChEBI" id="CHEBI:30013"/>
        <dbReference type="ChEBI" id="CHEBI:30616"/>
        <dbReference type="ChEBI" id="CHEBI:61977"/>
        <dbReference type="ChEBI" id="CHEBI:456216"/>
        <dbReference type="EC" id="2.7.11.1"/>
    </reaction>
</comment>
<evidence type="ECO:0000256" key="8">
    <source>
        <dbReference type="ARBA" id="ARBA00022741"/>
    </source>
</evidence>
<keyword evidence="5" id="KW-0723">Serine/threonine-protein kinase</keyword>
<evidence type="ECO:0000259" key="16">
    <source>
        <dbReference type="PROSITE" id="PS50011"/>
    </source>
</evidence>
<sequence>LVLAYPHCYLSYFRYQVKDCIDLFTLRRCAVKIVSKVGVRKIPGGWSQALTEACLLRALPPHRHIVSVITALRLSNPDRVALVMEHCLGSVHDLQAAGVQSATSGLSLPGAPQNDSGADPSGFNRIATLPTIDGDDEDDRENSPALPPQAARKQSAFVHPNPPMVGVSDASDTGSQQFRRLPEAQAHAYFIQLIDGLAYLHANGIIHRDIKPANLLITPAPGSGLAVNASLAHEYFDGCSGGTYQPGLVPFNGEEVLRLSRGYLIKLADFGVSVSISAFNKSDLVGAGQITPAVQPPEVAKGDQSSFYGPALDVYSAGVSLFFMLTGRVPFNSPNVLQIFEAISQGFYVIPGHVSVPAAHLIRGMMCKNPAKRLTLESVARHEWVVDTQHLLPPPSLSTAAKACAAHWRSISVAKTAASTPTRDSHSSLSTPRGFPCWLDPLIYLRRPTPQFEAPHIDETGARIFSLPEIKSMCALGRIPHSVYELTGENSGEETSLSSSPRHSPTRFSVSSFEGETEGVVMSSLRQNPIRFVDEQFPIAPASIIRQLRTYHNWPPLPSTHQEPGLTDEIHPFSFGSWRNTSGVSGHLEESLARLGIIDYGSADAAAFYLQQQQPQSEMEEPSSEDIQPFIRPPDLEVAFRPTANTTIPSSRAYGGHSQPTFLTVFEDNQQPTSPQDLPVDESQSWIHSTITAGTLTSEQLSSLARHMEEEQQRRMQLSQQLQQQRSSSNRSSVEPVQRQQPAEALASSRSNARDLKPRHRRGPTARLTRWLSDSISSIRNRFRYTTGNVSGDSRNNTTHGSSSGDPGSTNLATTTQSLRSTFDDGHSMVDSDHHHHHRQQQRDRVATLPSSSSSRVTPSDTPGTFSLARHRRNHNKRAPLGMNEQPPTK</sequence>
<evidence type="ECO:0000256" key="10">
    <source>
        <dbReference type="ARBA" id="ARBA00022840"/>
    </source>
</evidence>
<feature type="compositionally biased region" description="Polar residues" evidence="15">
    <location>
        <begin position="856"/>
        <end position="865"/>
    </location>
</feature>
<dbReference type="InterPro" id="IPR000719">
    <property type="entry name" value="Prot_kinase_dom"/>
</dbReference>
<dbReference type="SMART" id="SM00220">
    <property type="entry name" value="S_TKc"/>
    <property type="match status" value="1"/>
</dbReference>
<evidence type="ECO:0000256" key="1">
    <source>
        <dbReference type="ARBA" id="ARBA00001936"/>
    </source>
</evidence>
<evidence type="ECO:0000256" key="9">
    <source>
        <dbReference type="ARBA" id="ARBA00022777"/>
    </source>
</evidence>
<dbReference type="InterPro" id="IPR008271">
    <property type="entry name" value="Ser/Thr_kinase_AS"/>
</dbReference>
<dbReference type="GO" id="GO:0004674">
    <property type="term" value="F:protein serine/threonine kinase activity"/>
    <property type="evidence" value="ECO:0007669"/>
    <property type="project" value="UniProtKB-KW"/>
</dbReference>
<dbReference type="PANTHER" id="PTHR24346">
    <property type="entry name" value="MAP/MICROTUBULE AFFINITY-REGULATING KINASE"/>
    <property type="match status" value="1"/>
</dbReference>
<evidence type="ECO:0000256" key="6">
    <source>
        <dbReference type="ARBA" id="ARBA00022679"/>
    </source>
</evidence>
<keyword evidence="6" id="KW-0808">Transferase</keyword>
<feature type="compositionally biased region" description="Basic residues" evidence="15">
    <location>
        <begin position="869"/>
        <end position="878"/>
    </location>
</feature>
<evidence type="ECO:0000256" key="5">
    <source>
        <dbReference type="ARBA" id="ARBA00022527"/>
    </source>
</evidence>
<dbReference type="PANTHER" id="PTHR24346:SF94">
    <property type="entry name" value="NON-SPECIFIC SERINE_THREONINE PROTEIN KINASE"/>
    <property type="match status" value="1"/>
</dbReference>
<dbReference type="Gene3D" id="1.10.510.10">
    <property type="entry name" value="Transferase(Phosphotransferase) domain 1"/>
    <property type="match status" value="1"/>
</dbReference>